<evidence type="ECO:0000256" key="1">
    <source>
        <dbReference type="ARBA" id="ARBA00004651"/>
    </source>
</evidence>
<dbReference type="PROSITE" id="PS50263">
    <property type="entry name" value="CN_HYDROLASE"/>
    <property type="match status" value="1"/>
</dbReference>
<dbReference type="EMBL" id="CP116394">
    <property type="protein sequence ID" value="WCE45128.1"/>
    <property type="molecule type" value="Genomic_DNA"/>
</dbReference>
<evidence type="ECO:0000259" key="9">
    <source>
        <dbReference type="PROSITE" id="PS50263"/>
    </source>
</evidence>
<keyword evidence="7 8" id="KW-0012">Acyltransferase</keyword>
<proteinExistence type="inferred from homology"/>
<evidence type="ECO:0000313" key="10">
    <source>
        <dbReference type="EMBL" id="WCE45128.1"/>
    </source>
</evidence>
<dbReference type="AlphaFoldDB" id="A0AB38XLG3"/>
<evidence type="ECO:0000256" key="3">
    <source>
        <dbReference type="ARBA" id="ARBA00022679"/>
    </source>
</evidence>
<evidence type="ECO:0000313" key="11">
    <source>
        <dbReference type="Proteomes" id="UP001211044"/>
    </source>
</evidence>
<feature type="transmembrane region" description="Helical" evidence="8">
    <location>
        <begin position="12"/>
        <end position="32"/>
    </location>
</feature>
<evidence type="ECO:0000256" key="2">
    <source>
        <dbReference type="ARBA" id="ARBA00022475"/>
    </source>
</evidence>
<comment type="pathway">
    <text evidence="8">Protein modification; lipoprotein biosynthesis (N-acyl transfer).</text>
</comment>
<dbReference type="Proteomes" id="UP001211044">
    <property type="component" value="Chromosome"/>
</dbReference>
<comment type="similarity">
    <text evidence="8">Belongs to the CN hydrolase family. Apolipoprotein N-acyltransferase subfamily.</text>
</comment>
<keyword evidence="2 8" id="KW-1003">Cell membrane</keyword>
<name>A0AB38XLG3_9ACTO</name>
<dbReference type="SUPFAM" id="SSF56317">
    <property type="entry name" value="Carbon-nitrogen hydrolase"/>
    <property type="match status" value="1"/>
</dbReference>
<dbReference type="PANTHER" id="PTHR38686:SF1">
    <property type="entry name" value="APOLIPOPROTEIN N-ACYLTRANSFERASE"/>
    <property type="match status" value="1"/>
</dbReference>
<dbReference type="KEGG" id="wne:PIG85_05480"/>
<feature type="transmembrane region" description="Helical" evidence="8">
    <location>
        <begin position="85"/>
        <end position="105"/>
    </location>
</feature>
<dbReference type="GO" id="GO:0016410">
    <property type="term" value="F:N-acyltransferase activity"/>
    <property type="evidence" value="ECO:0007669"/>
    <property type="project" value="UniProtKB-UniRule"/>
</dbReference>
<dbReference type="HAMAP" id="MF_01148">
    <property type="entry name" value="Lnt"/>
    <property type="match status" value="1"/>
</dbReference>
<dbReference type="CDD" id="cd07571">
    <property type="entry name" value="ALP_N-acyl_transferase"/>
    <property type="match status" value="1"/>
</dbReference>
<feature type="domain" description="CN hydrolase" evidence="9">
    <location>
        <begin position="221"/>
        <end position="468"/>
    </location>
</feature>
<reference evidence="10" key="1">
    <citation type="submission" date="2023-01" db="EMBL/GenBank/DDBJ databases">
        <title>Comparative Genomic Analysis of the Clinically-Derived Winkia Strain NY0527 Provides Evidence into the Taxonomic Reassignment of Winkia neuii and Characterizes Their Virulence Traits.</title>
        <authorList>
            <person name="Cai X."/>
            <person name="Peng Y."/>
            <person name="Li M."/>
            <person name="Qiu Y."/>
            <person name="Wang Y."/>
            <person name="Xu L."/>
            <person name="Hou Q."/>
        </authorList>
    </citation>
    <scope>NUCLEOTIDE SEQUENCE</scope>
    <source>
        <strain evidence="10">NY0527</strain>
    </source>
</reference>
<evidence type="ECO:0000256" key="8">
    <source>
        <dbReference type="HAMAP-Rule" id="MF_01148"/>
    </source>
</evidence>
<organism evidence="10 11">
    <name type="scientific">Winkia neuii subsp. anitrata</name>
    <dbReference type="NCBI Taxonomy" id="29318"/>
    <lineage>
        <taxon>Bacteria</taxon>
        <taxon>Bacillati</taxon>
        <taxon>Actinomycetota</taxon>
        <taxon>Actinomycetes</taxon>
        <taxon>Actinomycetales</taxon>
        <taxon>Actinomycetaceae</taxon>
        <taxon>Winkia</taxon>
    </lineage>
</organism>
<evidence type="ECO:0000256" key="4">
    <source>
        <dbReference type="ARBA" id="ARBA00022692"/>
    </source>
</evidence>
<dbReference type="PANTHER" id="PTHR38686">
    <property type="entry name" value="APOLIPOPROTEIN N-ACYLTRANSFERASE"/>
    <property type="match status" value="1"/>
</dbReference>
<comment type="subcellular location">
    <subcellularLocation>
        <location evidence="1 8">Cell membrane</location>
        <topology evidence="1 8">Multi-pass membrane protein</topology>
    </subcellularLocation>
</comment>
<keyword evidence="6 8" id="KW-0472">Membrane</keyword>
<dbReference type="Gene3D" id="3.60.110.10">
    <property type="entry name" value="Carbon-nitrogen hydrolase"/>
    <property type="match status" value="1"/>
</dbReference>
<dbReference type="Pfam" id="PF00795">
    <property type="entry name" value="CN_hydrolase"/>
    <property type="match status" value="1"/>
</dbReference>
<keyword evidence="3 8" id="KW-0808">Transferase</keyword>
<dbReference type="GO" id="GO:0042158">
    <property type="term" value="P:lipoprotein biosynthetic process"/>
    <property type="evidence" value="ECO:0007669"/>
    <property type="project" value="UniProtKB-UniRule"/>
</dbReference>
<keyword evidence="5 8" id="KW-1133">Transmembrane helix</keyword>
<feature type="transmembrane region" description="Helical" evidence="8">
    <location>
        <begin position="55"/>
        <end position="73"/>
    </location>
</feature>
<evidence type="ECO:0000256" key="6">
    <source>
        <dbReference type="ARBA" id="ARBA00023136"/>
    </source>
</evidence>
<feature type="transmembrane region" description="Helical" evidence="8">
    <location>
        <begin position="191"/>
        <end position="210"/>
    </location>
</feature>
<dbReference type="InterPro" id="IPR004563">
    <property type="entry name" value="Apolipo_AcylTrfase"/>
</dbReference>
<comment type="catalytic activity">
    <reaction evidence="8">
        <text>N-terminal S-1,2-diacyl-sn-glyceryl-L-cysteinyl-[lipoprotein] + a glycerophospholipid = N-acyl-S-1,2-diacyl-sn-glyceryl-L-cysteinyl-[lipoprotein] + a 2-acyl-sn-glycero-3-phospholipid + H(+)</text>
        <dbReference type="Rhea" id="RHEA:48228"/>
        <dbReference type="Rhea" id="RHEA-COMP:14681"/>
        <dbReference type="Rhea" id="RHEA-COMP:14684"/>
        <dbReference type="ChEBI" id="CHEBI:15378"/>
        <dbReference type="ChEBI" id="CHEBI:136912"/>
        <dbReference type="ChEBI" id="CHEBI:140656"/>
        <dbReference type="ChEBI" id="CHEBI:140657"/>
        <dbReference type="ChEBI" id="CHEBI:140660"/>
        <dbReference type="EC" id="2.3.1.269"/>
    </reaction>
</comment>
<sequence>MDRVLKPRRGFLTYAKALVLAVGGGIGMYLAFPPTGAWFLMPLALGALYWCTREHGATVAGLSGLAWSLAFFLPHIEWISKSVGWIGPWVALATIESVFVAVWAIGNCWLTRWLKADISKTIVGAITWAGFEQLRGHMPWGGFPWGYAAFGQVDSPLANLAPYGGEVAVSALTFAIGALAFTAISTGLSLLARLGTVLVCIGLIIFPAAVPMPSASPEGTLTVGAVQGNIARPVEATYAEEGKVTGAHLAQTKALAEPVDLVLWGEQAADRDPRLNRTTGQMVGEAVRSVGVPIVVGAIRYQNGLRYNDHYVAYPDGSFSAPYTKQRPVPFGEYIPFRNILRNWFSDVDRIQTDMAPGAGPAILDVKGLKPVRLAEAICFEVAIDQIVRQGINAGGTLLAVPTNNSSFGFSAESTQQLQMSRFRALEYHRATAQVSTNGVSALILPDGTVAQQSQLFTADTLIAKLPLHSDITPAAKIGGRVQLAAMVLAASLWVISAAVVYTRKSRRNRA</sequence>
<evidence type="ECO:0000256" key="5">
    <source>
        <dbReference type="ARBA" id="ARBA00022989"/>
    </source>
</evidence>
<protein>
    <recommendedName>
        <fullName evidence="8">Apolipoprotein N-acyltransferase</fullName>
        <shortName evidence="8">ALP N-acyltransferase</shortName>
        <ecNumber evidence="8">2.3.1.269</ecNumber>
    </recommendedName>
</protein>
<feature type="transmembrane region" description="Helical" evidence="8">
    <location>
        <begin position="167"/>
        <end position="184"/>
    </location>
</feature>
<evidence type="ECO:0000256" key="7">
    <source>
        <dbReference type="ARBA" id="ARBA00023315"/>
    </source>
</evidence>
<dbReference type="InterPro" id="IPR003010">
    <property type="entry name" value="C-N_Hydrolase"/>
</dbReference>
<dbReference type="NCBIfam" id="TIGR00546">
    <property type="entry name" value="lnt"/>
    <property type="match status" value="1"/>
</dbReference>
<dbReference type="Pfam" id="PF20154">
    <property type="entry name" value="LNT_N"/>
    <property type="match status" value="1"/>
</dbReference>
<dbReference type="GO" id="GO:0005886">
    <property type="term" value="C:plasma membrane"/>
    <property type="evidence" value="ECO:0007669"/>
    <property type="project" value="UniProtKB-SubCell"/>
</dbReference>
<gene>
    <name evidence="8 10" type="primary">lnt</name>
    <name evidence="10" type="ORF">PIG85_05480</name>
</gene>
<accession>A0AB38XLG3</accession>
<dbReference type="InterPro" id="IPR045378">
    <property type="entry name" value="LNT_N"/>
</dbReference>
<feature type="transmembrane region" description="Helical" evidence="8">
    <location>
        <begin position="484"/>
        <end position="503"/>
    </location>
</feature>
<keyword evidence="4 8" id="KW-0812">Transmembrane</keyword>
<comment type="function">
    <text evidence="8">Catalyzes the phospholipid dependent N-acylation of the N-terminal cysteine of apolipoprotein, the last step in lipoprotein maturation.</text>
</comment>
<dbReference type="EC" id="2.3.1.269" evidence="8"/>
<dbReference type="RefSeq" id="WP_081499145.1">
    <property type="nucleotide sequence ID" value="NZ_CP116394.1"/>
</dbReference>
<dbReference type="InterPro" id="IPR036526">
    <property type="entry name" value="C-N_Hydrolase_sf"/>
</dbReference>